<accession>A0ABR3S794</accession>
<evidence type="ECO:0000313" key="2">
    <source>
        <dbReference type="Proteomes" id="UP001521785"/>
    </source>
</evidence>
<dbReference type="EMBL" id="JAKJXO020000001">
    <property type="protein sequence ID" value="KAL1612565.1"/>
    <property type="molecule type" value="Genomic_DNA"/>
</dbReference>
<dbReference type="Proteomes" id="UP001521785">
    <property type="component" value="Unassembled WGS sequence"/>
</dbReference>
<name>A0ABR3S794_9PLEO</name>
<proteinExistence type="predicted"/>
<sequence length="177" mass="19727">MPYILTKGGSLSDTNYNLKELLHYVTIRVLLPSLQPGFKYGERSGGKLIQENIVITIRAVTHAGHVEGPYHRSNNLIRSLLPHNPTLFKPGHKPPDVYRIIWDREVPVRVSAHVAETRAEVVKNVEAYNSCITLKERVPEQRGVAKGAPQPLVDILETGLSGLPASKEDWEEPTLPV</sequence>
<comment type="caution">
    <text evidence="1">The sequence shown here is derived from an EMBL/GenBank/DDBJ whole genome shotgun (WGS) entry which is preliminary data.</text>
</comment>
<organism evidence="1 2">
    <name type="scientific">Paraconiothyrium brasiliense</name>
    <dbReference type="NCBI Taxonomy" id="300254"/>
    <lineage>
        <taxon>Eukaryota</taxon>
        <taxon>Fungi</taxon>
        <taxon>Dikarya</taxon>
        <taxon>Ascomycota</taxon>
        <taxon>Pezizomycotina</taxon>
        <taxon>Dothideomycetes</taxon>
        <taxon>Pleosporomycetidae</taxon>
        <taxon>Pleosporales</taxon>
        <taxon>Massarineae</taxon>
        <taxon>Didymosphaeriaceae</taxon>
        <taxon>Paraconiothyrium</taxon>
    </lineage>
</organism>
<protein>
    <submittedName>
        <fullName evidence="1">Uncharacterized protein</fullName>
    </submittedName>
</protein>
<gene>
    <name evidence="1" type="ORF">SLS60_000793</name>
</gene>
<keyword evidence="2" id="KW-1185">Reference proteome</keyword>
<evidence type="ECO:0000313" key="1">
    <source>
        <dbReference type="EMBL" id="KAL1612565.1"/>
    </source>
</evidence>
<reference evidence="1 2" key="1">
    <citation type="submission" date="2024-02" db="EMBL/GenBank/DDBJ databases">
        <title>De novo assembly and annotation of 12 fungi associated with fruit tree decline syndrome in Ontario, Canada.</title>
        <authorList>
            <person name="Sulman M."/>
            <person name="Ellouze W."/>
            <person name="Ilyukhin E."/>
        </authorList>
    </citation>
    <scope>NUCLEOTIDE SEQUENCE [LARGE SCALE GENOMIC DNA]</scope>
    <source>
        <strain evidence="1 2">M42-189</strain>
    </source>
</reference>